<dbReference type="Proteomes" id="UP001437256">
    <property type="component" value="Unassembled WGS sequence"/>
</dbReference>
<comment type="caution">
    <text evidence="3">The sequence shown here is derived from an EMBL/GenBank/DDBJ whole genome shotgun (WGS) entry which is preliminary data.</text>
</comment>
<gene>
    <name evidence="3" type="ORF">AAF712_005303</name>
</gene>
<dbReference type="SUPFAM" id="SSF48065">
    <property type="entry name" value="DBL homology domain (DH-domain)"/>
    <property type="match status" value="1"/>
</dbReference>
<protein>
    <recommendedName>
        <fullName evidence="2">DH domain-containing protein</fullName>
    </recommendedName>
</protein>
<dbReference type="InterPro" id="IPR000219">
    <property type="entry name" value="DH_dom"/>
</dbReference>
<feature type="compositionally biased region" description="Polar residues" evidence="1">
    <location>
        <begin position="773"/>
        <end position="791"/>
    </location>
</feature>
<name>A0ABR3A1S1_9AGAR</name>
<feature type="compositionally biased region" description="Polar residues" evidence="1">
    <location>
        <begin position="690"/>
        <end position="701"/>
    </location>
</feature>
<feature type="compositionally biased region" description="Low complexity" evidence="1">
    <location>
        <begin position="619"/>
        <end position="629"/>
    </location>
</feature>
<proteinExistence type="predicted"/>
<feature type="domain" description="DH" evidence="2">
    <location>
        <begin position="47"/>
        <end position="347"/>
    </location>
</feature>
<dbReference type="PANTHER" id="PTHR45818">
    <property type="entry name" value="PROTEIN VAV"/>
    <property type="match status" value="1"/>
</dbReference>
<feature type="region of interest" description="Disordered" evidence="1">
    <location>
        <begin position="829"/>
        <end position="850"/>
    </location>
</feature>
<feature type="compositionally biased region" description="Basic and acidic residues" evidence="1">
    <location>
        <begin position="880"/>
        <end position="894"/>
    </location>
</feature>
<organism evidence="3 4">
    <name type="scientific">Marasmius tenuissimus</name>
    <dbReference type="NCBI Taxonomy" id="585030"/>
    <lineage>
        <taxon>Eukaryota</taxon>
        <taxon>Fungi</taxon>
        <taxon>Dikarya</taxon>
        <taxon>Basidiomycota</taxon>
        <taxon>Agaricomycotina</taxon>
        <taxon>Agaricomycetes</taxon>
        <taxon>Agaricomycetidae</taxon>
        <taxon>Agaricales</taxon>
        <taxon>Marasmiineae</taxon>
        <taxon>Marasmiaceae</taxon>
        <taxon>Marasmius</taxon>
    </lineage>
</organism>
<feature type="compositionally biased region" description="Basic and acidic residues" evidence="1">
    <location>
        <begin position="709"/>
        <end position="727"/>
    </location>
</feature>
<evidence type="ECO:0000313" key="3">
    <source>
        <dbReference type="EMBL" id="KAL0067588.1"/>
    </source>
</evidence>
<feature type="region of interest" description="Disordered" evidence="1">
    <location>
        <begin position="579"/>
        <end position="629"/>
    </location>
</feature>
<dbReference type="Gene3D" id="2.30.29.30">
    <property type="entry name" value="Pleckstrin-homology domain (PH domain)/Phosphotyrosine-binding domain (PTB)"/>
    <property type="match status" value="1"/>
</dbReference>
<feature type="region of interest" description="Disordered" evidence="1">
    <location>
        <begin position="1"/>
        <end position="37"/>
    </location>
</feature>
<sequence length="906" mass="100263">MLADHHHEDDPESGDKKSDCEHSLESASTGGSSAEKFSRVDAKDCDRKYHALVELLSTEVSYLQDLRILVSTYLRNVPTLTRIPSTGAFGRNSSFTSITSISRNSSHTQLYGGMSGTPPIGIDFHGGLQPMTSLQTEKTVARHLFTDMEVEMLTRNAEEVLQFHERFVKELKISMDSLGIPMETADDLRTSNDPIPERLMPGVDNVDAAIAAVSTKFATESSRFSLYQMFCAGHPEALDIIRRVQQMHPTEWDLFEQRCSNSVSENRHGDGHAKSPTSDDIDSFATATPKKRRRASITDQTVRTIRASLTHSGTQSAPARGSRLFFMDYLIKPVQRICKYPLLLDQLKTGRSYRESSSGPSTVPPNVDVVAGSAALAMRHVAGEVDEARRRHDFAARSLLIISRTSISTISASVSSQPLQVLTSSFLSSLGTCLFAGSLDVIHNRSTKHSTNMTSINVKYLGAFLYAGGYLILVKVLKGKIYEPKHWFRLSEFQITDPDEIEAWLPCSFRLSTKGYEFELAAACQAEKETWLAMIQESLTSRVSTWVNEPVSSLQLNIPTPEATLEVQFPTLPTIQSASELPKADQSESPPPIEHPPDERSPPKRKKLTRNSNSFETAAPSRHSSSASVRSLLSPMVVDSNTIIIRRCLPSSRTQIDLGLQDVISDQCLTARSHAAVHEGGLFHAPHISRSGTTRPNSSALSMKKLKRHESVRVDRRSFHEDPRDSKNYASRTRSLSRAAAQRPKPLSIASNSSDGQESSNSHNHYTYPSPPFSQCSFSMTNSNPASQDNSPIRDGPFLPPISTSSIRSEQYVRKTRHSLVGSVRSLFLTRSPGGSGTEDSPTKHTSSSNLLRRWVKGSHRRINSAPDNKLDFSALKITHRDDPSTLPELDRRAPLQWSQAKVPSE</sequence>
<feature type="compositionally biased region" description="Polar residues" evidence="1">
    <location>
        <begin position="838"/>
        <end position="850"/>
    </location>
</feature>
<reference evidence="3 4" key="1">
    <citation type="submission" date="2024-05" db="EMBL/GenBank/DDBJ databases">
        <title>A draft genome resource for the thread blight pathogen Marasmius tenuissimus strain MS-2.</title>
        <authorList>
            <person name="Yulfo-Soto G.E."/>
            <person name="Baruah I.K."/>
            <person name="Amoako-Attah I."/>
            <person name="Bukari Y."/>
            <person name="Meinhardt L.W."/>
            <person name="Bailey B.A."/>
            <person name="Cohen S.P."/>
        </authorList>
    </citation>
    <scope>NUCLEOTIDE SEQUENCE [LARGE SCALE GENOMIC DNA]</scope>
    <source>
        <strain evidence="3 4">MS-2</strain>
    </source>
</reference>
<feature type="region of interest" description="Disordered" evidence="1">
    <location>
        <begin position="263"/>
        <end position="299"/>
    </location>
</feature>
<evidence type="ECO:0000259" key="2">
    <source>
        <dbReference type="PROSITE" id="PS50010"/>
    </source>
</evidence>
<feature type="compositionally biased region" description="Low complexity" evidence="1">
    <location>
        <begin position="751"/>
        <end position="764"/>
    </location>
</feature>
<dbReference type="Pfam" id="PF00621">
    <property type="entry name" value="RhoGEF"/>
    <property type="match status" value="1"/>
</dbReference>
<dbReference type="InterPro" id="IPR035899">
    <property type="entry name" value="DBL_dom_sf"/>
</dbReference>
<dbReference type="EMBL" id="JBBXMP010000024">
    <property type="protein sequence ID" value="KAL0067588.1"/>
    <property type="molecule type" value="Genomic_DNA"/>
</dbReference>
<keyword evidence="4" id="KW-1185">Reference proteome</keyword>
<dbReference type="Gene3D" id="1.20.900.10">
    <property type="entry name" value="Dbl homology (DH) domain"/>
    <property type="match status" value="1"/>
</dbReference>
<dbReference type="PROSITE" id="PS50010">
    <property type="entry name" value="DH_2"/>
    <property type="match status" value="1"/>
</dbReference>
<evidence type="ECO:0000256" key="1">
    <source>
        <dbReference type="SAM" id="MobiDB-lite"/>
    </source>
</evidence>
<dbReference type="SUPFAM" id="SSF50729">
    <property type="entry name" value="PH domain-like"/>
    <property type="match status" value="1"/>
</dbReference>
<feature type="region of interest" description="Disordered" evidence="1">
    <location>
        <begin position="880"/>
        <end position="906"/>
    </location>
</feature>
<evidence type="ECO:0000313" key="4">
    <source>
        <dbReference type="Proteomes" id="UP001437256"/>
    </source>
</evidence>
<feature type="compositionally biased region" description="Basic and acidic residues" evidence="1">
    <location>
        <begin position="1"/>
        <end position="24"/>
    </location>
</feature>
<dbReference type="PANTHER" id="PTHR45818:SF3">
    <property type="entry name" value="PROTEIN VAV"/>
    <property type="match status" value="1"/>
</dbReference>
<feature type="compositionally biased region" description="Low complexity" evidence="1">
    <location>
        <begin position="730"/>
        <end position="743"/>
    </location>
</feature>
<accession>A0ABR3A1S1</accession>
<dbReference type="InterPro" id="IPR011993">
    <property type="entry name" value="PH-like_dom_sf"/>
</dbReference>
<feature type="region of interest" description="Disordered" evidence="1">
    <location>
        <begin position="685"/>
        <end position="811"/>
    </location>
</feature>
<feature type="compositionally biased region" description="Polar residues" evidence="1">
    <location>
        <begin position="897"/>
        <end position="906"/>
    </location>
</feature>